<dbReference type="AlphaFoldDB" id="A0A5B7DNT2"/>
<dbReference type="EMBL" id="VSRR010001167">
    <property type="protein sequence ID" value="MPC23108.1"/>
    <property type="molecule type" value="Genomic_DNA"/>
</dbReference>
<organism evidence="1 2">
    <name type="scientific">Portunus trituberculatus</name>
    <name type="common">Swimming crab</name>
    <name type="synonym">Neptunus trituberculatus</name>
    <dbReference type="NCBI Taxonomy" id="210409"/>
    <lineage>
        <taxon>Eukaryota</taxon>
        <taxon>Metazoa</taxon>
        <taxon>Ecdysozoa</taxon>
        <taxon>Arthropoda</taxon>
        <taxon>Crustacea</taxon>
        <taxon>Multicrustacea</taxon>
        <taxon>Malacostraca</taxon>
        <taxon>Eumalacostraca</taxon>
        <taxon>Eucarida</taxon>
        <taxon>Decapoda</taxon>
        <taxon>Pleocyemata</taxon>
        <taxon>Brachyura</taxon>
        <taxon>Eubrachyura</taxon>
        <taxon>Portunoidea</taxon>
        <taxon>Portunidae</taxon>
        <taxon>Portuninae</taxon>
        <taxon>Portunus</taxon>
    </lineage>
</organism>
<sequence length="107" mass="12154">MEPMPPAALLPPLLSPPTTKMDWHLDLRLRHLANIPSPETTCIDNVITFYHALASFYSHHSLILNHYSRQHHNIFAPAQHSQVIKDRGSHHAPTTHHNLGLLRGKII</sequence>
<accession>A0A5B7DNT2</accession>
<name>A0A5B7DNT2_PORTR</name>
<reference evidence="1 2" key="1">
    <citation type="submission" date="2019-05" db="EMBL/GenBank/DDBJ databases">
        <title>Another draft genome of Portunus trituberculatus and its Hox gene families provides insights of decapod evolution.</title>
        <authorList>
            <person name="Jeong J.-H."/>
            <person name="Song I."/>
            <person name="Kim S."/>
            <person name="Choi T."/>
            <person name="Kim D."/>
            <person name="Ryu S."/>
            <person name="Kim W."/>
        </authorList>
    </citation>
    <scope>NUCLEOTIDE SEQUENCE [LARGE SCALE GENOMIC DNA]</scope>
    <source>
        <tissue evidence="1">Muscle</tissue>
    </source>
</reference>
<evidence type="ECO:0000313" key="1">
    <source>
        <dbReference type="EMBL" id="MPC23108.1"/>
    </source>
</evidence>
<protein>
    <submittedName>
        <fullName evidence="1">Uncharacterized protein</fullName>
    </submittedName>
</protein>
<proteinExistence type="predicted"/>
<keyword evidence="2" id="KW-1185">Reference proteome</keyword>
<dbReference type="Proteomes" id="UP000324222">
    <property type="component" value="Unassembled WGS sequence"/>
</dbReference>
<gene>
    <name evidence="1" type="ORF">E2C01_016145</name>
</gene>
<comment type="caution">
    <text evidence="1">The sequence shown here is derived from an EMBL/GenBank/DDBJ whole genome shotgun (WGS) entry which is preliminary data.</text>
</comment>
<evidence type="ECO:0000313" key="2">
    <source>
        <dbReference type="Proteomes" id="UP000324222"/>
    </source>
</evidence>